<dbReference type="Proteomes" id="UP000693981">
    <property type="component" value="Unassembled WGS sequence"/>
</dbReference>
<protein>
    <submittedName>
        <fullName evidence="3">Uncharacterized protein</fullName>
    </submittedName>
</protein>
<dbReference type="OrthoDB" id="78534at2759"/>
<keyword evidence="2" id="KW-1133">Transmembrane helix</keyword>
<dbReference type="EMBL" id="JAGDFL010000696">
    <property type="protein sequence ID" value="KAG7382797.1"/>
    <property type="molecule type" value="Genomic_DNA"/>
</dbReference>
<proteinExistence type="predicted"/>
<feature type="transmembrane region" description="Helical" evidence="2">
    <location>
        <begin position="143"/>
        <end position="163"/>
    </location>
</feature>
<keyword evidence="4" id="KW-1185">Reference proteome</keyword>
<evidence type="ECO:0000256" key="2">
    <source>
        <dbReference type="SAM" id="Phobius"/>
    </source>
</evidence>
<evidence type="ECO:0000313" key="4">
    <source>
        <dbReference type="Proteomes" id="UP000693981"/>
    </source>
</evidence>
<evidence type="ECO:0000313" key="3">
    <source>
        <dbReference type="EMBL" id="KAG7382797.1"/>
    </source>
</evidence>
<evidence type="ECO:0000256" key="1">
    <source>
        <dbReference type="SAM" id="MobiDB-lite"/>
    </source>
</evidence>
<organism evidence="3 4">
    <name type="scientific">Phytophthora boehmeriae</name>
    <dbReference type="NCBI Taxonomy" id="109152"/>
    <lineage>
        <taxon>Eukaryota</taxon>
        <taxon>Sar</taxon>
        <taxon>Stramenopiles</taxon>
        <taxon>Oomycota</taxon>
        <taxon>Peronosporomycetes</taxon>
        <taxon>Peronosporales</taxon>
        <taxon>Peronosporaceae</taxon>
        <taxon>Phytophthora</taxon>
    </lineage>
</organism>
<feature type="compositionally biased region" description="Basic and acidic residues" evidence="1">
    <location>
        <begin position="19"/>
        <end position="29"/>
    </location>
</feature>
<keyword evidence="2" id="KW-0812">Transmembrane</keyword>
<name>A0A8T1VND1_9STRA</name>
<comment type="caution">
    <text evidence="3">The sequence shown here is derived from an EMBL/GenBank/DDBJ whole genome shotgun (WGS) entry which is preliminary data.</text>
</comment>
<feature type="region of interest" description="Disordered" evidence="1">
    <location>
        <begin position="1"/>
        <end position="31"/>
    </location>
</feature>
<dbReference type="AlphaFoldDB" id="A0A8T1VND1"/>
<gene>
    <name evidence="3" type="ORF">PHYBOEH_010235</name>
</gene>
<accession>A0A8T1VND1</accession>
<reference evidence="3" key="1">
    <citation type="submission" date="2021-02" db="EMBL/GenBank/DDBJ databases">
        <authorList>
            <person name="Palmer J.M."/>
        </authorList>
    </citation>
    <scope>NUCLEOTIDE SEQUENCE</scope>
    <source>
        <strain evidence="3">SCRP23</strain>
    </source>
</reference>
<keyword evidence="2" id="KW-0472">Membrane</keyword>
<sequence>MVAADSPHVESPEASSSSDTRHSNREPTLRVEVVGVSSSKVRTTRNERSLLLAKPEEEVYPLPWFRSPEWTNKPVPTARNPGRRRQGVEDRRVSLCPSTLLCCYGSSASDAASESDLELGYLVRRTAAVNEVDEEADSFKQCIQFLVGLIVIMAMALMLLIIFQPKPDEET</sequence>